<feature type="compositionally biased region" description="Low complexity" evidence="10">
    <location>
        <begin position="55"/>
        <end position="67"/>
    </location>
</feature>
<dbReference type="GO" id="GO:0006355">
    <property type="term" value="P:regulation of DNA-templated transcription"/>
    <property type="evidence" value="ECO:0007669"/>
    <property type="project" value="InterPro"/>
</dbReference>
<dbReference type="InterPro" id="IPR040221">
    <property type="entry name" value="CDCA7/CDA7L"/>
</dbReference>
<feature type="region of interest" description="Disordered" evidence="10">
    <location>
        <begin position="802"/>
        <end position="823"/>
    </location>
</feature>
<evidence type="ECO:0000256" key="5">
    <source>
        <dbReference type="ARBA" id="ARBA00022553"/>
    </source>
</evidence>
<dbReference type="OrthoDB" id="298344at2759"/>
<feature type="region of interest" description="Disordered" evidence="10">
    <location>
        <begin position="22"/>
        <end position="126"/>
    </location>
</feature>
<feature type="compositionally biased region" description="Polar residues" evidence="10">
    <location>
        <begin position="721"/>
        <end position="738"/>
    </location>
</feature>
<evidence type="ECO:0000259" key="11">
    <source>
        <dbReference type="Pfam" id="PF10497"/>
    </source>
</evidence>
<keyword evidence="3" id="KW-0963">Cytoplasm</keyword>
<keyword evidence="5" id="KW-0597">Phosphoprotein</keyword>
<dbReference type="InterPro" id="IPR018866">
    <property type="entry name" value="Znf-4CXXC_R1"/>
</dbReference>
<keyword evidence="8" id="KW-0804">Transcription</keyword>
<feature type="region of interest" description="Disordered" evidence="10">
    <location>
        <begin position="647"/>
        <end position="668"/>
    </location>
</feature>
<evidence type="ECO:0000256" key="1">
    <source>
        <dbReference type="ARBA" id="ARBA00004123"/>
    </source>
</evidence>
<feature type="region of interest" description="Disordered" evidence="10">
    <location>
        <begin position="246"/>
        <end position="327"/>
    </location>
</feature>
<gene>
    <name evidence="12" type="ORF">OBBRIDRAFT_891387</name>
</gene>
<evidence type="ECO:0000256" key="10">
    <source>
        <dbReference type="SAM" id="MobiDB-lite"/>
    </source>
</evidence>
<evidence type="ECO:0000313" key="12">
    <source>
        <dbReference type="EMBL" id="OCH85100.1"/>
    </source>
</evidence>
<reference evidence="12 13" key="1">
    <citation type="submission" date="2016-07" db="EMBL/GenBank/DDBJ databases">
        <title>Draft genome of the white-rot fungus Obba rivulosa 3A-2.</title>
        <authorList>
            <consortium name="DOE Joint Genome Institute"/>
            <person name="Miettinen O."/>
            <person name="Riley R."/>
            <person name="Acob R."/>
            <person name="Barry K."/>
            <person name="Cullen D."/>
            <person name="De Vries R."/>
            <person name="Hainaut M."/>
            <person name="Hatakka A."/>
            <person name="Henrissat B."/>
            <person name="Hilden K."/>
            <person name="Kuo R."/>
            <person name="Labutti K."/>
            <person name="Lipzen A."/>
            <person name="Makela M.R."/>
            <person name="Sandor L."/>
            <person name="Spatafora J.W."/>
            <person name="Grigoriev I.V."/>
            <person name="Hibbett D.S."/>
        </authorList>
    </citation>
    <scope>NUCLEOTIDE SEQUENCE [LARGE SCALE GENOMIC DNA]</scope>
    <source>
        <strain evidence="12 13">3A-2</strain>
    </source>
</reference>
<dbReference type="PANTHER" id="PTHR31169:SF8">
    <property type="entry name" value="ZINC-FINGER DOMAIN OF MONOAMINE-OXIDASE A REPRESSOR R1 PROTEIN"/>
    <property type="match status" value="1"/>
</dbReference>
<feature type="region of interest" description="Disordered" evidence="10">
    <location>
        <begin position="700"/>
        <end position="772"/>
    </location>
</feature>
<keyword evidence="6" id="KW-0832">Ubl conjugation</keyword>
<proteinExistence type="predicted"/>
<keyword evidence="7" id="KW-0805">Transcription regulation</keyword>
<protein>
    <recommendedName>
        <fullName evidence="11">Zinc-finger domain-containing protein</fullName>
    </recommendedName>
</protein>
<dbReference type="Pfam" id="PF10497">
    <property type="entry name" value="zf-4CXXC_R1"/>
    <property type="match status" value="1"/>
</dbReference>
<dbReference type="AlphaFoldDB" id="A0A8E2AMS2"/>
<dbReference type="PANTHER" id="PTHR31169">
    <property type="entry name" value="OS05G0300700 PROTEIN"/>
    <property type="match status" value="1"/>
</dbReference>
<dbReference type="GO" id="GO:0005737">
    <property type="term" value="C:cytoplasm"/>
    <property type="evidence" value="ECO:0007669"/>
    <property type="project" value="UniProtKB-SubCell"/>
</dbReference>
<organism evidence="12 13">
    <name type="scientific">Obba rivulosa</name>
    <dbReference type="NCBI Taxonomy" id="1052685"/>
    <lineage>
        <taxon>Eukaryota</taxon>
        <taxon>Fungi</taxon>
        <taxon>Dikarya</taxon>
        <taxon>Basidiomycota</taxon>
        <taxon>Agaricomycotina</taxon>
        <taxon>Agaricomycetes</taxon>
        <taxon>Polyporales</taxon>
        <taxon>Gelatoporiaceae</taxon>
        <taxon>Obba</taxon>
    </lineage>
</organism>
<evidence type="ECO:0000256" key="8">
    <source>
        <dbReference type="ARBA" id="ARBA00023163"/>
    </source>
</evidence>
<evidence type="ECO:0000256" key="2">
    <source>
        <dbReference type="ARBA" id="ARBA00004496"/>
    </source>
</evidence>
<evidence type="ECO:0000313" key="13">
    <source>
        <dbReference type="Proteomes" id="UP000250043"/>
    </source>
</evidence>
<keyword evidence="4" id="KW-1017">Isopeptide bond</keyword>
<dbReference type="GO" id="GO:0005634">
    <property type="term" value="C:nucleus"/>
    <property type="evidence" value="ECO:0007669"/>
    <property type="project" value="UniProtKB-SubCell"/>
</dbReference>
<evidence type="ECO:0000256" key="7">
    <source>
        <dbReference type="ARBA" id="ARBA00023015"/>
    </source>
</evidence>
<keyword evidence="9" id="KW-0539">Nucleus</keyword>
<feature type="compositionally biased region" description="Polar residues" evidence="10">
    <location>
        <begin position="37"/>
        <end position="54"/>
    </location>
</feature>
<evidence type="ECO:0000256" key="6">
    <source>
        <dbReference type="ARBA" id="ARBA00022843"/>
    </source>
</evidence>
<name>A0A8E2AMS2_9APHY</name>
<feature type="compositionally biased region" description="Basic and acidic residues" evidence="10">
    <location>
        <begin position="700"/>
        <end position="711"/>
    </location>
</feature>
<accession>A0A8E2AMS2</accession>
<dbReference type="Proteomes" id="UP000250043">
    <property type="component" value="Unassembled WGS sequence"/>
</dbReference>
<sequence>MHAAAQAARSSSAAHRKYSLYVDIPPSPLHPHLGKKLSSSSDPLKENSSPFPMNSDTSVTSLSTDSSSTRKRKLSDASRTTADPESSAKPKVKKPRIAATGSGSGAEEKPAKSKAPRKSTEHVSSEDVSEAFPNGFFYCHQCNKKRDMSFGVQCTSKDTSSHVQNQRCRAKYCKACLKNRYGQDLDAIKATSASGLPKREKEKHITTVGYIFECPRCKNECNCRNCRKAKGLGPTGNLTHFARKAGKDSAADILSDNPSTTGIMPGKGKQVVSDKKPRMRQTKLKPEPTESTAGKKPARAKAKAGESSTKTKPARKPKVSAPKPLPKPLWTRVPTALSLDEAEARINVREFALRFAELLEIGKGHLEELDELSGGGRKAAYDSEDEEDEIVDWVSEACVKALVLGLLSLLSQTSSGDGAFRETIKEVRSSGANLNRIWAALALLRASTSLTYPDPLPPPSNTTFHNTRSALQGRSTDATVNVAVSAQLVPVLNGLIDVAVATPPLREEFESGAALEKELSRDVREAIAQENTRWKDYNVAKNKAKDIVKEERAKHKQILQDLEYSHHVVLSECIPRFSPLGRDHEGRVYYGLTPEVGEREAAKQLLQGKSTKVKLGRRRAGMTVEERKEMQRWSWFVGVWGEKPDGALEAKDEDEDNDLHSHGASDVDDQETEAWWGFWDPGEIRKLATWIAMKAGIDDDKSARKAEKTQDGADGEEALSRASTVSAANGIQDVTSCEASPLSDASDGERSSESDSEDDADDTYYGMRTDTEGRLLPTRRELRDLVKNLREQADLLEWRVGRAEGGTATEKEPEKSQVGGKQVSIKAFYG</sequence>
<evidence type="ECO:0000256" key="9">
    <source>
        <dbReference type="ARBA" id="ARBA00023242"/>
    </source>
</evidence>
<feature type="domain" description="Zinc-finger" evidence="11">
    <location>
        <begin position="212"/>
        <end position="254"/>
    </location>
</feature>
<evidence type="ECO:0000256" key="3">
    <source>
        <dbReference type="ARBA" id="ARBA00022490"/>
    </source>
</evidence>
<keyword evidence="13" id="KW-1185">Reference proteome</keyword>
<dbReference type="EMBL" id="KV722609">
    <property type="protein sequence ID" value="OCH85100.1"/>
    <property type="molecule type" value="Genomic_DNA"/>
</dbReference>
<evidence type="ECO:0000256" key="4">
    <source>
        <dbReference type="ARBA" id="ARBA00022499"/>
    </source>
</evidence>
<comment type="subcellular location">
    <subcellularLocation>
        <location evidence="2">Cytoplasm</location>
    </subcellularLocation>
    <subcellularLocation>
        <location evidence="1">Nucleus</location>
    </subcellularLocation>
</comment>